<organism evidence="2 3">
    <name type="scientific">Podospora didyma</name>
    <dbReference type="NCBI Taxonomy" id="330526"/>
    <lineage>
        <taxon>Eukaryota</taxon>
        <taxon>Fungi</taxon>
        <taxon>Dikarya</taxon>
        <taxon>Ascomycota</taxon>
        <taxon>Pezizomycotina</taxon>
        <taxon>Sordariomycetes</taxon>
        <taxon>Sordariomycetidae</taxon>
        <taxon>Sordariales</taxon>
        <taxon>Podosporaceae</taxon>
        <taxon>Podospora</taxon>
    </lineage>
</organism>
<dbReference type="PANTHER" id="PTHR24068">
    <property type="entry name" value="UBIQUITIN-CONJUGATING ENZYME E2"/>
    <property type="match status" value="1"/>
</dbReference>
<protein>
    <submittedName>
        <fullName evidence="2">Ubiquitin-conjugating enzyme/RWD-like protein</fullName>
    </submittedName>
</protein>
<dbReference type="InterPro" id="IPR016135">
    <property type="entry name" value="UBQ-conjugating_enzyme/RWD"/>
</dbReference>
<feature type="domain" description="UBC core" evidence="1">
    <location>
        <begin position="56"/>
        <end position="200"/>
    </location>
</feature>
<dbReference type="PROSITE" id="PS50127">
    <property type="entry name" value="UBC_2"/>
    <property type="match status" value="1"/>
</dbReference>
<dbReference type="EMBL" id="JAULSW010000001">
    <property type="protein sequence ID" value="KAK3393410.1"/>
    <property type="molecule type" value="Genomic_DNA"/>
</dbReference>
<comment type="caution">
    <text evidence="2">The sequence shown here is derived from an EMBL/GenBank/DDBJ whole genome shotgun (WGS) entry which is preliminary data.</text>
</comment>
<sequence length="420" mass="46649">MAALLEKSGRSIPSSSFASGANHYGDAIASIKQDDKRLWQQKSPNLVSQAVNNATSTARRTFLELRSIREAAIPFISASPVGDSLDKILAAVEGPPDTPYEGGIFWVRVRIPMATAPPLLRFQTRIYHPNINYVGKICADIEAWWTDPRLSRFMGDLPLCDLLAHPNINDPLVPEIAQVYITDHKRFCEAASEYTQLYARHPRPRDEDVVLGDVNGLDEAGDIETAMLRLMGASSRTSRAASILSRDMSTAFSSIDITRGGAVHIFNDQERGERNIMPRSNILDPLHDFGRETLGLFYHVPSLNESSNVPNIRVHFAFDGSEVVLDANPLWQSHDTGPVVHPHRSRSSFCRDGNYLLGKVTFDSVRRPPRIATSVYEFEVGPAALYDGVDSERYQNRMGRHASFVGKAAGCLQSFIQSWP</sequence>
<proteinExistence type="predicted"/>
<evidence type="ECO:0000259" key="1">
    <source>
        <dbReference type="PROSITE" id="PS50127"/>
    </source>
</evidence>
<dbReference type="SUPFAM" id="SSF54495">
    <property type="entry name" value="UBC-like"/>
    <property type="match status" value="1"/>
</dbReference>
<name>A0AAE0P514_9PEZI</name>
<dbReference type="Pfam" id="PF00179">
    <property type="entry name" value="UQ_con"/>
    <property type="match status" value="1"/>
</dbReference>
<dbReference type="InterPro" id="IPR000608">
    <property type="entry name" value="UBC"/>
</dbReference>
<gene>
    <name evidence="2" type="ORF">B0H63DRAFT_516604</name>
</gene>
<dbReference type="Gene3D" id="3.10.110.10">
    <property type="entry name" value="Ubiquitin Conjugating Enzyme"/>
    <property type="match status" value="1"/>
</dbReference>
<keyword evidence="3" id="KW-1185">Reference proteome</keyword>
<dbReference type="SMART" id="SM00212">
    <property type="entry name" value="UBCc"/>
    <property type="match status" value="1"/>
</dbReference>
<reference evidence="2" key="2">
    <citation type="submission" date="2023-06" db="EMBL/GenBank/DDBJ databases">
        <authorList>
            <consortium name="Lawrence Berkeley National Laboratory"/>
            <person name="Haridas S."/>
            <person name="Hensen N."/>
            <person name="Bonometti L."/>
            <person name="Westerberg I."/>
            <person name="Brannstrom I.O."/>
            <person name="Guillou S."/>
            <person name="Cros-Aarteil S."/>
            <person name="Calhoun S."/>
            <person name="Kuo A."/>
            <person name="Mondo S."/>
            <person name="Pangilinan J."/>
            <person name="Riley R."/>
            <person name="LaButti K."/>
            <person name="Andreopoulos B."/>
            <person name="Lipzen A."/>
            <person name="Chen C."/>
            <person name="Yanf M."/>
            <person name="Daum C."/>
            <person name="Ng V."/>
            <person name="Clum A."/>
            <person name="Steindorff A."/>
            <person name="Ohm R."/>
            <person name="Martin F."/>
            <person name="Silar P."/>
            <person name="Natvig D."/>
            <person name="Lalanne C."/>
            <person name="Gautier V."/>
            <person name="Ament-velasquez S.L."/>
            <person name="Kruys A."/>
            <person name="Hutchinson M.I."/>
            <person name="Powell A.J."/>
            <person name="Barry K."/>
            <person name="Miller A.N."/>
            <person name="Grigoriev I.V."/>
            <person name="Debuchy R."/>
            <person name="Gladieux P."/>
            <person name="Thoren M.H."/>
            <person name="Johannesson H."/>
        </authorList>
    </citation>
    <scope>NUCLEOTIDE SEQUENCE</scope>
    <source>
        <strain evidence="2">CBS 232.78</strain>
    </source>
</reference>
<reference evidence="2" key="1">
    <citation type="journal article" date="2023" name="Mol. Phylogenet. Evol.">
        <title>Genome-scale phylogeny and comparative genomics of the fungal order Sordariales.</title>
        <authorList>
            <person name="Hensen N."/>
            <person name="Bonometti L."/>
            <person name="Westerberg I."/>
            <person name="Brannstrom I.O."/>
            <person name="Guillou S."/>
            <person name="Cros-Aarteil S."/>
            <person name="Calhoun S."/>
            <person name="Haridas S."/>
            <person name="Kuo A."/>
            <person name="Mondo S."/>
            <person name="Pangilinan J."/>
            <person name="Riley R."/>
            <person name="LaButti K."/>
            <person name="Andreopoulos B."/>
            <person name="Lipzen A."/>
            <person name="Chen C."/>
            <person name="Yan M."/>
            <person name="Daum C."/>
            <person name="Ng V."/>
            <person name="Clum A."/>
            <person name="Steindorff A."/>
            <person name="Ohm R.A."/>
            <person name="Martin F."/>
            <person name="Silar P."/>
            <person name="Natvig D.O."/>
            <person name="Lalanne C."/>
            <person name="Gautier V."/>
            <person name="Ament-Velasquez S.L."/>
            <person name="Kruys A."/>
            <person name="Hutchinson M.I."/>
            <person name="Powell A.J."/>
            <person name="Barry K."/>
            <person name="Miller A.N."/>
            <person name="Grigoriev I.V."/>
            <person name="Debuchy R."/>
            <person name="Gladieux P."/>
            <person name="Hiltunen Thoren M."/>
            <person name="Johannesson H."/>
        </authorList>
    </citation>
    <scope>NUCLEOTIDE SEQUENCE</scope>
    <source>
        <strain evidence="2">CBS 232.78</strain>
    </source>
</reference>
<dbReference type="Proteomes" id="UP001285441">
    <property type="component" value="Unassembled WGS sequence"/>
</dbReference>
<evidence type="ECO:0000313" key="3">
    <source>
        <dbReference type="Proteomes" id="UP001285441"/>
    </source>
</evidence>
<evidence type="ECO:0000313" key="2">
    <source>
        <dbReference type="EMBL" id="KAK3393410.1"/>
    </source>
</evidence>
<accession>A0AAE0P514</accession>
<dbReference type="AlphaFoldDB" id="A0AAE0P514"/>